<keyword evidence="1" id="KW-0863">Zinc-finger</keyword>
<name>A0A8H2W3J7_9HELO</name>
<evidence type="ECO:0000259" key="3">
    <source>
        <dbReference type="PROSITE" id="PS50089"/>
    </source>
</evidence>
<dbReference type="InterPro" id="IPR001841">
    <property type="entry name" value="Znf_RING"/>
</dbReference>
<gene>
    <name evidence="4" type="ORF">SCLTRI_LOCUS9546</name>
</gene>
<comment type="caution">
    <text evidence="4">The sequence shown here is derived from an EMBL/GenBank/DDBJ whole genome shotgun (WGS) entry which is preliminary data.</text>
</comment>
<protein>
    <submittedName>
        <fullName evidence="4">E4718b55-3a1a-40dc-bf96-4c03b3b2b35a</fullName>
    </submittedName>
</protein>
<keyword evidence="5" id="KW-1185">Reference proteome</keyword>
<feature type="domain" description="RING-type" evidence="3">
    <location>
        <begin position="74"/>
        <end position="116"/>
    </location>
</feature>
<feature type="compositionally biased region" description="Acidic residues" evidence="2">
    <location>
        <begin position="56"/>
        <end position="65"/>
    </location>
</feature>
<reference evidence="4" key="1">
    <citation type="submission" date="2020-10" db="EMBL/GenBank/DDBJ databases">
        <authorList>
            <person name="Kusch S."/>
        </authorList>
    </citation>
    <scope>NUCLEOTIDE SEQUENCE</scope>
    <source>
        <strain evidence="4">SwB9</strain>
    </source>
</reference>
<dbReference type="Gene3D" id="3.30.40.10">
    <property type="entry name" value="Zinc/RING finger domain, C3HC4 (zinc finger)"/>
    <property type="match status" value="1"/>
</dbReference>
<accession>A0A8H2W3J7</accession>
<dbReference type="OrthoDB" id="21204at2759"/>
<evidence type="ECO:0000313" key="4">
    <source>
        <dbReference type="EMBL" id="CAD6451472.1"/>
    </source>
</evidence>
<dbReference type="Pfam" id="PF13639">
    <property type="entry name" value="zf-RING_2"/>
    <property type="match status" value="1"/>
</dbReference>
<dbReference type="InterPro" id="IPR013083">
    <property type="entry name" value="Znf_RING/FYVE/PHD"/>
</dbReference>
<feature type="compositionally biased region" description="Polar residues" evidence="2">
    <location>
        <begin position="396"/>
        <end position="405"/>
    </location>
</feature>
<keyword evidence="1" id="KW-0862">Zinc</keyword>
<dbReference type="GO" id="GO:0008270">
    <property type="term" value="F:zinc ion binding"/>
    <property type="evidence" value="ECO:0007669"/>
    <property type="project" value="UniProtKB-KW"/>
</dbReference>
<dbReference type="CDD" id="cd16448">
    <property type="entry name" value="RING-H2"/>
    <property type="match status" value="1"/>
</dbReference>
<sequence length="452" mass="51256">MSRNLPSVANECPYYPQTNMLVDQHLINMNIREHEFFYNVEEDSANEENPINEENSIIEEESSNEESSDEEVECQACHGNINTVSEVAVLHPCNHAFHFSRCIKNRFRKNSKCPVCGKEAVKLRRMSSREGIFHDLLPPVVKKQPVNEFLSSNLFSPSSKGYFSSSFSFPAAMLVVRRYIYTKRLFCQSITTSQYSVSSKAAMKSFKVDSTTEHQIRLWIRREVQALTYSDRNFHHLLTRTPIEKTYFEFCVVTSLTLERGERKATLQGLELFLGTHTDVFLHELGAFLISGYETLEEWDSSVRYPFEQPGMPTGTSSMQSTSTQTIPTQATTNQATPIQATTIQATATQAPIQAAPRVRPRLHRSSGLLFRYGYQRSESVPSSSMEPLQTISSISQENVQQTAEESSDQDNPHNTESSLGSELPQVPRGTFDTVAEDEDTLNTDPRQFHDE</sequence>
<dbReference type="AlphaFoldDB" id="A0A8H2W3J7"/>
<evidence type="ECO:0000256" key="1">
    <source>
        <dbReference type="PROSITE-ProRule" id="PRU00175"/>
    </source>
</evidence>
<dbReference type="SUPFAM" id="SSF57850">
    <property type="entry name" value="RING/U-box"/>
    <property type="match status" value="1"/>
</dbReference>
<feature type="region of interest" description="Disordered" evidence="2">
    <location>
        <begin position="44"/>
        <end position="65"/>
    </location>
</feature>
<organism evidence="4 5">
    <name type="scientific">Sclerotinia trifoliorum</name>
    <dbReference type="NCBI Taxonomy" id="28548"/>
    <lineage>
        <taxon>Eukaryota</taxon>
        <taxon>Fungi</taxon>
        <taxon>Dikarya</taxon>
        <taxon>Ascomycota</taxon>
        <taxon>Pezizomycotina</taxon>
        <taxon>Leotiomycetes</taxon>
        <taxon>Helotiales</taxon>
        <taxon>Sclerotiniaceae</taxon>
        <taxon>Sclerotinia</taxon>
    </lineage>
</organism>
<feature type="region of interest" description="Disordered" evidence="2">
    <location>
        <begin position="396"/>
        <end position="452"/>
    </location>
</feature>
<evidence type="ECO:0000256" key="2">
    <source>
        <dbReference type="SAM" id="MobiDB-lite"/>
    </source>
</evidence>
<dbReference type="Proteomes" id="UP000624404">
    <property type="component" value="Unassembled WGS sequence"/>
</dbReference>
<proteinExistence type="predicted"/>
<keyword evidence="1" id="KW-0479">Metal-binding</keyword>
<dbReference type="PROSITE" id="PS50089">
    <property type="entry name" value="ZF_RING_2"/>
    <property type="match status" value="1"/>
</dbReference>
<dbReference type="EMBL" id="CAJHIA010000036">
    <property type="protein sequence ID" value="CAD6451472.1"/>
    <property type="molecule type" value="Genomic_DNA"/>
</dbReference>
<evidence type="ECO:0000313" key="5">
    <source>
        <dbReference type="Proteomes" id="UP000624404"/>
    </source>
</evidence>